<evidence type="ECO:0000256" key="3">
    <source>
        <dbReference type="ARBA" id="ARBA00022692"/>
    </source>
</evidence>
<keyword evidence="8" id="KW-1185">Reference proteome</keyword>
<keyword evidence="4 6" id="KW-1133">Transmembrane helix</keyword>
<feature type="transmembrane region" description="Helical" evidence="6">
    <location>
        <begin position="60"/>
        <end position="81"/>
    </location>
</feature>
<evidence type="ECO:0000256" key="5">
    <source>
        <dbReference type="ARBA" id="ARBA00023136"/>
    </source>
</evidence>
<feature type="transmembrane region" description="Helical" evidence="6">
    <location>
        <begin position="426"/>
        <end position="446"/>
    </location>
</feature>
<evidence type="ECO:0000256" key="4">
    <source>
        <dbReference type="ARBA" id="ARBA00022989"/>
    </source>
</evidence>
<evidence type="ECO:0000313" key="7">
    <source>
        <dbReference type="EMBL" id="KGO90864.1"/>
    </source>
</evidence>
<accession>A0A0A2MEZ5</accession>
<evidence type="ECO:0000256" key="2">
    <source>
        <dbReference type="ARBA" id="ARBA00022475"/>
    </source>
</evidence>
<evidence type="ECO:0000256" key="6">
    <source>
        <dbReference type="SAM" id="Phobius"/>
    </source>
</evidence>
<feature type="transmembrane region" description="Helical" evidence="6">
    <location>
        <begin position="396"/>
        <end position="414"/>
    </location>
</feature>
<dbReference type="AlphaFoldDB" id="A0A0A2MEZ5"/>
<keyword evidence="5 6" id="KW-0472">Membrane</keyword>
<feature type="transmembrane region" description="Helical" evidence="6">
    <location>
        <begin position="102"/>
        <end position="122"/>
    </location>
</feature>
<dbReference type="InterPro" id="IPR005495">
    <property type="entry name" value="LptG/LptF_permease"/>
</dbReference>
<dbReference type="PANTHER" id="PTHR33529:SF6">
    <property type="entry name" value="YJGP_YJGQ FAMILY PERMEASE"/>
    <property type="match status" value="1"/>
</dbReference>
<keyword evidence="2" id="KW-1003">Cell membrane</keyword>
<dbReference type="EMBL" id="JRLW01000001">
    <property type="protein sequence ID" value="KGO90864.1"/>
    <property type="molecule type" value="Genomic_DNA"/>
</dbReference>
<dbReference type="Pfam" id="PF03739">
    <property type="entry name" value="LptF_LptG"/>
    <property type="match status" value="1"/>
</dbReference>
<evidence type="ECO:0000313" key="8">
    <source>
        <dbReference type="Proteomes" id="UP000030121"/>
    </source>
</evidence>
<name>A0A0A2MEZ5_9FLAO</name>
<feature type="transmembrane region" description="Helical" evidence="6">
    <location>
        <begin position="369"/>
        <end position="389"/>
    </location>
</feature>
<dbReference type="OrthoDB" id="1096108at2"/>
<reference evidence="7 8" key="1">
    <citation type="submission" date="2013-09" db="EMBL/GenBank/DDBJ databases">
        <authorList>
            <person name="Zeng Z."/>
            <person name="Chen C."/>
        </authorList>
    </citation>
    <scope>NUCLEOTIDE SEQUENCE [LARGE SCALE GENOMIC DNA]</scope>
    <source>
        <strain evidence="7 8">GH29-5</strain>
    </source>
</reference>
<sequence length="487" mass="55233">MKILDRYILKSFLITFTSVFVILFFIFILQTVWLFISELAGKNLDFITIVKFLIFSMPRLIPLVLPLSILLASIMTFGSFAENYEFAAMKSSGISLQRAMQSLMIFIFGLSIVSFFFANNVIPKAEYKFVNLRKEILQTKPAMAIAEGQFNTIGNSNIKVDKKSGDNGELLEGVTMHVKSNLGTGNKTVIKSKRGVLKSDENSNILKLDLLDGYYYEDITPKKYEEQNRVPFAKAFFQKYTINIDLTNLNKSEDNGEIVNTNSMLSISELSYTIDSLQNSYKKDVVFFSDNISQGIEFTLKPKEIANPKEFKSTDEILNIFPINEQARILEFAKNSLSSTDFSIQTNKDDLFNKKKNINKHWIALHEKFVIAFSCLLMFFIGAPLGAIIRKGGLGLPIVFAVLIFITFHFANTFGKKVAQEDGMPAFLGTWLSSIILTPLALVLTYRATNDIGVMVNFDWITAPFQKLYKRFFDNNSTDEENNDNTH</sequence>
<protein>
    <submittedName>
        <fullName evidence="7">Permease</fullName>
    </submittedName>
</protein>
<dbReference type="eggNOG" id="COG0795">
    <property type="taxonomic scope" value="Bacteria"/>
</dbReference>
<dbReference type="Proteomes" id="UP000030121">
    <property type="component" value="Unassembled WGS sequence"/>
</dbReference>
<comment type="caution">
    <text evidence="7">The sequence shown here is derived from an EMBL/GenBank/DDBJ whole genome shotgun (WGS) entry which is preliminary data.</text>
</comment>
<feature type="transmembrane region" description="Helical" evidence="6">
    <location>
        <begin position="12"/>
        <end position="36"/>
    </location>
</feature>
<dbReference type="RefSeq" id="WP_026979963.1">
    <property type="nucleotide sequence ID" value="NZ_AUCZ01000004.1"/>
</dbReference>
<keyword evidence="3 6" id="KW-0812">Transmembrane</keyword>
<dbReference type="PANTHER" id="PTHR33529">
    <property type="entry name" value="SLR0882 PROTEIN-RELATED"/>
    <property type="match status" value="1"/>
</dbReference>
<dbReference type="GO" id="GO:0043190">
    <property type="term" value="C:ATP-binding cassette (ABC) transporter complex"/>
    <property type="evidence" value="ECO:0007669"/>
    <property type="project" value="TreeGrafter"/>
</dbReference>
<organism evidence="7 8">
    <name type="scientific">Flavobacterium suncheonense GH29-5 = DSM 17707</name>
    <dbReference type="NCBI Taxonomy" id="1121899"/>
    <lineage>
        <taxon>Bacteria</taxon>
        <taxon>Pseudomonadati</taxon>
        <taxon>Bacteroidota</taxon>
        <taxon>Flavobacteriia</taxon>
        <taxon>Flavobacteriales</taxon>
        <taxon>Flavobacteriaceae</taxon>
        <taxon>Flavobacterium</taxon>
    </lineage>
</organism>
<gene>
    <name evidence="7" type="ORF">Q764_01730</name>
</gene>
<proteinExistence type="predicted"/>
<evidence type="ECO:0000256" key="1">
    <source>
        <dbReference type="ARBA" id="ARBA00004651"/>
    </source>
</evidence>
<comment type="subcellular location">
    <subcellularLocation>
        <location evidence="1">Cell membrane</location>
        <topology evidence="1">Multi-pass membrane protein</topology>
    </subcellularLocation>
</comment>
<dbReference type="STRING" id="1121899.GCA_000430025_01214"/>
<dbReference type="GO" id="GO:0015920">
    <property type="term" value="P:lipopolysaccharide transport"/>
    <property type="evidence" value="ECO:0007669"/>
    <property type="project" value="TreeGrafter"/>
</dbReference>